<evidence type="ECO:0000313" key="1">
    <source>
        <dbReference type="EMBL" id="CAG8774976.1"/>
    </source>
</evidence>
<reference evidence="1" key="1">
    <citation type="submission" date="2021-06" db="EMBL/GenBank/DDBJ databases">
        <authorList>
            <person name="Kallberg Y."/>
            <person name="Tangrot J."/>
            <person name="Rosling A."/>
        </authorList>
    </citation>
    <scope>NUCLEOTIDE SEQUENCE</scope>
    <source>
        <strain evidence="1">CL356</strain>
    </source>
</reference>
<gene>
    <name evidence="1" type="ORF">ACOLOM_LOCUS14037</name>
</gene>
<dbReference type="Proteomes" id="UP000789525">
    <property type="component" value="Unassembled WGS sequence"/>
</dbReference>
<organism evidence="1 2">
    <name type="scientific">Acaulospora colombiana</name>
    <dbReference type="NCBI Taxonomy" id="27376"/>
    <lineage>
        <taxon>Eukaryota</taxon>
        <taxon>Fungi</taxon>
        <taxon>Fungi incertae sedis</taxon>
        <taxon>Mucoromycota</taxon>
        <taxon>Glomeromycotina</taxon>
        <taxon>Glomeromycetes</taxon>
        <taxon>Diversisporales</taxon>
        <taxon>Acaulosporaceae</taxon>
        <taxon>Acaulospora</taxon>
    </lineage>
</organism>
<accession>A0ACA9R3S7</accession>
<feature type="non-terminal residue" evidence="1">
    <location>
        <position position="145"/>
    </location>
</feature>
<comment type="caution">
    <text evidence="1">The sequence shown here is derived from an EMBL/GenBank/DDBJ whole genome shotgun (WGS) entry which is preliminary data.</text>
</comment>
<proteinExistence type="predicted"/>
<keyword evidence="2" id="KW-1185">Reference proteome</keyword>
<dbReference type="EMBL" id="CAJVPT010067440">
    <property type="protein sequence ID" value="CAG8774976.1"/>
    <property type="molecule type" value="Genomic_DNA"/>
</dbReference>
<protein>
    <submittedName>
        <fullName evidence="1">17522_t:CDS:1</fullName>
    </submittedName>
</protein>
<sequence>MERPRSKHDYGTGQTYPAFLKASLMGLSPRKFAPCLFPSSAMSYPVAPDADELSGFVLINAEKTSISTAAHVDHDSLPTAVDPDPTSASSALKADEAFSFAMIEVEQTSAPAKAPISGTSIPTANDESEDEYKRSVLDVTEDEWE</sequence>
<name>A0ACA9R3S7_9GLOM</name>
<evidence type="ECO:0000313" key="2">
    <source>
        <dbReference type="Proteomes" id="UP000789525"/>
    </source>
</evidence>